<dbReference type="GeneID" id="129330438"/>
<dbReference type="InterPro" id="IPR051755">
    <property type="entry name" value="Ig-like_CS_Receptor"/>
</dbReference>
<dbReference type="KEGG" id="emc:129330438"/>
<organism evidence="5 6">
    <name type="scientific">Eublepharis macularius</name>
    <name type="common">Leopard gecko</name>
    <name type="synonym">Cyrtodactylus macularius</name>
    <dbReference type="NCBI Taxonomy" id="481883"/>
    <lineage>
        <taxon>Eukaryota</taxon>
        <taxon>Metazoa</taxon>
        <taxon>Chordata</taxon>
        <taxon>Craniata</taxon>
        <taxon>Vertebrata</taxon>
        <taxon>Euteleostomi</taxon>
        <taxon>Lepidosauria</taxon>
        <taxon>Squamata</taxon>
        <taxon>Bifurcata</taxon>
        <taxon>Gekkota</taxon>
        <taxon>Eublepharidae</taxon>
        <taxon>Eublepharinae</taxon>
        <taxon>Eublepharis</taxon>
    </lineage>
</organism>
<keyword evidence="5" id="KW-1185">Reference proteome</keyword>
<sequence length="315" mass="34693">MPASPLESIMEEKKGLLQMQKDLPASPMAALEPRFSAMFLLLLTLPLRIPAKPSQPEISGPSARVQSGATETFNCEAHGFPKSEIAITWSKDGKQLQPELPIVLIVEGNSSYGIKSTVRVSLTEKDINSRLTCHIDYGSTEKPLQQSYDLRDVLRVAPHVSVETNECSPIPLNRSVTLTCIVSNFYPKDISVAWWRSDDNIKRANTGNPNPDGTFSLSLPLTTRPTRQTTSNYTCEVIQASQSPVYVNRVLTFGIQPKGNTNTNANFIELDLFLLSNPGLWIGLLVGKVVTALLLLCLFLRKIAALAREQKDSAK</sequence>
<dbReference type="RefSeq" id="XP_054836443.1">
    <property type="nucleotide sequence ID" value="XM_054980468.1"/>
</dbReference>
<feature type="domain" description="Ig-like" evidence="4">
    <location>
        <begin position="158"/>
        <end position="252"/>
    </location>
</feature>
<keyword evidence="1" id="KW-1015">Disulfide bond</keyword>
<feature type="domain" description="Ig-like" evidence="4">
    <location>
        <begin position="53"/>
        <end position="145"/>
    </location>
</feature>
<keyword evidence="3" id="KW-0472">Membrane</keyword>
<keyword evidence="2" id="KW-0325">Glycoprotein</keyword>
<dbReference type="InterPro" id="IPR003597">
    <property type="entry name" value="Ig_C1-set"/>
</dbReference>
<dbReference type="SUPFAM" id="SSF48726">
    <property type="entry name" value="Immunoglobulin"/>
    <property type="match status" value="2"/>
</dbReference>
<dbReference type="AlphaFoldDB" id="A0AA97JDA5"/>
<dbReference type="Pfam" id="PF08205">
    <property type="entry name" value="C2-set_2"/>
    <property type="match status" value="1"/>
</dbReference>
<dbReference type="InterPro" id="IPR013162">
    <property type="entry name" value="CD80_C2-set"/>
</dbReference>
<dbReference type="InterPro" id="IPR036179">
    <property type="entry name" value="Ig-like_dom_sf"/>
</dbReference>
<accession>A0AA97JDA5</accession>
<dbReference type="InterPro" id="IPR013783">
    <property type="entry name" value="Ig-like_fold"/>
</dbReference>
<evidence type="ECO:0000259" key="4">
    <source>
        <dbReference type="PROSITE" id="PS50835"/>
    </source>
</evidence>
<gene>
    <name evidence="6" type="primary">LOC129330438</name>
</gene>
<protein>
    <submittedName>
        <fullName evidence="6">Tyrosine-protein phosphatase non-receptor type substrate 1-like</fullName>
    </submittedName>
</protein>
<evidence type="ECO:0000256" key="1">
    <source>
        <dbReference type="ARBA" id="ARBA00023157"/>
    </source>
</evidence>
<evidence type="ECO:0000313" key="6">
    <source>
        <dbReference type="RefSeq" id="XP_054836443.1"/>
    </source>
</evidence>
<dbReference type="Proteomes" id="UP001190640">
    <property type="component" value="Chromosome 5"/>
</dbReference>
<dbReference type="InterPro" id="IPR007110">
    <property type="entry name" value="Ig-like_dom"/>
</dbReference>
<evidence type="ECO:0000313" key="5">
    <source>
        <dbReference type="Proteomes" id="UP001190640"/>
    </source>
</evidence>
<dbReference type="PROSITE" id="PS50835">
    <property type="entry name" value="IG_LIKE"/>
    <property type="match status" value="2"/>
</dbReference>
<dbReference type="Pfam" id="PF07654">
    <property type="entry name" value="C1-set"/>
    <property type="match status" value="1"/>
</dbReference>
<keyword evidence="3" id="KW-1133">Transmembrane helix</keyword>
<dbReference type="Gene3D" id="2.60.40.10">
    <property type="entry name" value="Immunoglobulins"/>
    <property type="match status" value="2"/>
</dbReference>
<dbReference type="PANTHER" id="PTHR19971">
    <property type="entry name" value="SIGNAL-REGULATORY PROTEIN BETA"/>
    <property type="match status" value="1"/>
</dbReference>
<feature type="transmembrane region" description="Helical" evidence="3">
    <location>
        <begin position="280"/>
        <end position="300"/>
    </location>
</feature>
<reference evidence="6" key="1">
    <citation type="submission" date="2025-08" db="UniProtKB">
        <authorList>
            <consortium name="RefSeq"/>
        </authorList>
    </citation>
    <scope>IDENTIFICATION</scope>
    <source>
        <tissue evidence="6">Blood</tissue>
    </source>
</reference>
<dbReference type="SMART" id="SM00407">
    <property type="entry name" value="IGc1"/>
    <property type="match status" value="2"/>
</dbReference>
<evidence type="ECO:0000256" key="2">
    <source>
        <dbReference type="ARBA" id="ARBA00023180"/>
    </source>
</evidence>
<dbReference type="CDD" id="cd00098">
    <property type="entry name" value="IgC1"/>
    <property type="match status" value="1"/>
</dbReference>
<evidence type="ECO:0000256" key="3">
    <source>
        <dbReference type="SAM" id="Phobius"/>
    </source>
</evidence>
<keyword evidence="3" id="KW-0812">Transmembrane</keyword>
<proteinExistence type="predicted"/>
<name>A0AA97JDA5_EUBMA</name>